<dbReference type="EMBL" id="JAUEPO010000003">
    <property type="protein sequence ID" value="KAK3327707.1"/>
    <property type="molecule type" value="Genomic_DNA"/>
</dbReference>
<dbReference type="SUPFAM" id="SSF47616">
    <property type="entry name" value="GST C-terminal domain-like"/>
    <property type="match status" value="1"/>
</dbReference>
<dbReference type="PANTHER" id="PTHR43968:SF6">
    <property type="entry name" value="GLUTATHIONE S-TRANSFERASE OMEGA"/>
    <property type="match status" value="1"/>
</dbReference>
<dbReference type="SUPFAM" id="SSF52833">
    <property type="entry name" value="Thioredoxin-like"/>
    <property type="match status" value="1"/>
</dbReference>
<evidence type="ECO:0000313" key="2">
    <source>
        <dbReference type="EMBL" id="KAK3327707.1"/>
    </source>
</evidence>
<feature type="domain" description="GST N-terminal" evidence="1">
    <location>
        <begin position="3"/>
        <end position="103"/>
    </location>
</feature>
<comment type="caution">
    <text evidence="2">The sequence shown here is derived from an EMBL/GenBank/DDBJ whole genome shotgun (WGS) entry which is preliminary data.</text>
</comment>
<dbReference type="InterPro" id="IPR004045">
    <property type="entry name" value="Glutathione_S-Trfase_N"/>
</dbReference>
<dbReference type="GO" id="GO:0005737">
    <property type="term" value="C:cytoplasm"/>
    <property type="evidence" value="ECO:0007669"/>
    <property type="project" value="TreeGrafter"/>
</dbReference>
<name>A0AAE0MCT2_9PEZI</name>
<protein>
    <recommendedName>
        <fullName evidence="1">GST N-terminal domain-containing protein</fullName>
    </recommendedName>
</protein>
<gene>
    <name evidence="2" type="ORF">B0T19DRAFT_422576</name>
</gene>
<keyword evidence="3" id="KW-1185">Reference proteome</keyword>
<sequence>MVYHLHITNKNYSSWSLRPWVLMRALSIPFTEHLHELHELVPGSYAQPQWSAFSPVAHVPCLHDVPASPPSSIPSHQSPPETLILWDSLAIIEHLSEHHPTLPIYPPISSPVARAWARSATAEMHSSFSALRSEMGMNIGLRIALSGGPAREPSAALTADLARINALWREGITRFGGPFLAGAEFGAVDAFYAPVALRVQTYVGAEDVLCEEARAYVRRVVKVPAVREWVEAALAETARDRLHDEDSIAGRRVIADLRAVA</sequence>
<dbReference type="PROSITE" id="PS50404">
    <property type="entry name" value="GST_NTER"/>
    <property type="match status" value="1"/>
</dbReference>
<dbReference type="Gene3D" id="3.40.30.10">
    <property type="entry name" value="Glutaredoxin"/>
    <property type="match status" value="1"/>
</dbReference>
<evidence type="ECO:0000313" key="3">
    <source>
        <dbReference type="Proteomes" id="UP001286456"/>
    </source>
</evidence>
<dbReference type="InterPro" id="IPR036282">
    <property type="entry name" value="Glutathione-S-Trfase_C_sf"/>
</dbReference>
<dbReference type="Pfam" id="PF13409">
    <property type="entry name" value="GST_N_2"/>
    <property type="match status" value="1"/>
</dbReference>
<evidence type="ECO:0000259" key="1">
    <source>
        <dbReference type="PROSITE" id="PS50404"/>
    </source>
</evidence>
<organism evidence="2 3">
    <name type="scientific">Cercophora scortea</name>
    <dbReference type="NCBI Taxonomy" id="314031"/>
    <lineage>
        <taxon>Eukaryota</taxon>
        <taxon>Fungi</taxon>
        <taxon>Dikarya</taxon>
        <taxon>Ascomycota</taxon>
        <taxon>Pezizomycotina</taxon>
        <taxon>Sordariomycetes</taxon>
        <taxon>Sordariomycetidae</taxon>
        <taxon>Sordariales</taxon>
        <taxon>Lasiosphaeriaceae</taxon>
        <taxon>Cercophora</taxon>
    </lineage>
</organism>
<proteinExistence type="predicted"/>
<dbReference type="Gene3D" id="1.20.1050.10">
    <property type="match status" value="1"/>
</dbReference>
<dbReference type="Proteomes" id="UP001286456">
    <property type="component" value="Unassembled WGS sequence"/>
</dbReference>
<accession>A0AAE0MCT2</accession>
<dbReference type="CDD" id="cd03194">
    <property type="entry name" value="GST_C_3"/>
    <property type="match status" value="1"/>
</dbReference>
<dbReference type="PANTHER" id="PTHR43968">
    <property type="match status" value="1"/>
</dbReference>
<dbReference type="InterPro" id="IPR036249">
    <property type="entry name" value="Thioredoxin-like_sf"/>
</dbReference>
<reference evidence="2" key="2">
    <citation type="submission" date="2023-06" db="EMBL/GenBank/DDBJ databases">
        <authorList>
            <consortium name="Lawrence Berkeley National Laboratory"/>
            <person name="Haridas S."/>
            <person name="Hensen N."/>
            <person name="Bonometti L."/>
            <person name="Westerberg I."/>
            <person name="Brannstrom I.O."/>
            <person name="Guillou S."/>
            <person name="Cros-Aarteil S."/>
            <person name="Calhoun S."/>
            <person name="Kuo A."/>
            <person name="Mondo S."/>
            <person name="Pangilinan J."/>
            <person name="Riley R."/>
            <person name="Labutti K."/>
            <person name="Andreopoulos B."/>
            <person name="Lipzen A."/>
            <person name="Chen C."/>
            <person name="Yanf M."/>
            <person name="Daum C."/>
            <person name="Ng V."/>
            <person name="Clum A."/>
            <person name="Steindorff A."/>
            <person name="Ohm R."/>
            <person name="Martin F."/>
            <person name="Silar P."/>
            <person name="Natvig D."/>
            <person name="Lalanne C."/>
            <person name="Gautier V."/>
            <person name="Ament-Velasquez S.L."/>
            <person name="Kruys A."/>
            <person name="Hutchinson M.I."/>
            <person name="Powell A.J."/>
            <person name="Barry K."/>
            <person name="Miller A.N."/>
            <person name="Grigoriev I.V."/>
            <person name="Debuchy R."/>
            <person name="Gladieux P."/>
            <person name="Thoren M.H."/>
            <person name="Johannesson H."/>
        </authorList>
    </citation>
    <scope>NUCLEOTIDE SEQUENCE</scope>
    <source>
        <strain evidence="2">SMH4131-1</strain>
    </source>
</reference>
<dbReference type="InterPro" id="IPR050983">
    <property type="entry name" value="GST_Omega/HSP26"/>
</dbReference>
<dbReference type="AlphaFoldDB" id="A0AAE0MCT2"/>
<reference evidence="2" key="1">
    <citation type="journal article" date="2023" name="Mol. Phylogenet. Evol.">
        <title>Genome-scale phylogeny and comparative genomics of the fungal order Sordariales.</title>
        <authorList>
            <person name="Hensen N."/>
            <person name="Bonometti L."/>
            <person name="Westerberg I."/>
            <person name="Brannstrom I.O."/>
            <person name="Guillou S."/>
            <person name="Cros-Aarteil S."/>
            <person name="Calhoun S."/>
            <person name="Haridas S."/>
            <person name="Kuo A."/>
            <person name="Mondo S."/>
            <person name="Pangilinan J."/>
            <person name="Riley R."/>
            <person name="LaButti K."/>
            <person name="Andreopoulos B."/>
            <person name="Lipzen A."/>
            <person name="Chen C."/>
            <person name="Yan M."/>
            <person name="Daum C."/>
            <person name="Ng V."/>
            <person name="Clum A."/>
            <person name="Steindorff A."/>
            <person name="Ohm R.A."/>
            <person name="Martin F."/>
            <person name="Silar P."/>
            <person name="Natvig D.O."/>
            <person name="Lalanne C."/>
            <person name="Gautier V."/>
            <person name="Ament-Velasquez S.L."/>
            <person name="Kruys A."/>
            <person name="Hutchinson M.I."/>
            <person name="Powell A.J."/>
            <person name="Barry K."/>
            <person name="Miller A.N."/>
            <person name="Grigoriev I.V."/>
            <person name="Debuchy R."/>
            <person name="Gladieux P."/>
            <person name="Hiltunen Thoren M."/>
            <person name="Johannesson H."/>
        </authorList>
    </citation>
    <scope>NUCLEOTIDE SEQUENCE</scope>
    <source>
        <strain evidence="2">SMH4131-1</strain>
    </source>
</reference>